<evidence type="ECO:0000313" key="3">
    <source>
        <dbReference type="Proteomes" id="UP001305702"/>
    </source>
</evidence>
<feature type="transmembrane region" description="Helical" evidence="1">
    <location>
        <begin position="403"/>
        <end position="424"/>
    </location>
</feature>
<dbReference type="Proteomes" id="UP001305702">
    <property type="component" value="Chromosome"/>
</dbReference>
<sequence length="476" mass="56314">MEKVQIRSKKLNAALFQFVFPFSTKPDSQKAFKLQLGEDGYRPFRLSDMDQQDLYYGEKYRVSHRTMERYYLPFTANVLFPHEEDAESFQRYSKSLDLHCLLKTKFVNIPFRILSADVILCPFDLGFITVRTEMTDSSVDFTEALEFANRFRVLQDIDEQDDMTFVVHEDKEYEEVEEFIFKIVAASILPFLDTSQMEGAYFETMPFFVDERMYVQSFYGFEEGEEIHKEDLYRAARIDGMTEKGDPYLSASSPDYIEWYCRDHTYNRWAPNTFYVTDENSFSCLTNLPKDRAVGMANQMYGEYYYGLLLNLFHKIVLLKLSNRYSQVRVEKNKEEIEDLIGSITMFSAKYFFLELVTQSQGREIFIRLRDRFGNSELYQDVKETLNDLFQYMEEFSTRRSNYLLMILTVYTVISGIYGMNQVIEDLKGKIDWSKLLEYSVFEYIALVVAFSGIIVSFGLSINVIYKWTRDKWRRG</sequence>
<dbReference type="AlphaFoldDB" id="A0AA96LGV4"/>
<gene>
    <name evidence="2" type="ORF">MJA45_06970</name>
</gene>
<evidence type="ECO:0008006" key="4">
    <source>
        <dbReference type="Google" id="ProtNLM"/>
    </source>
</evidence>
<keyword evidence="1" id="KW-0812">Transmembrane</keyword>
<keyword evidence="1" id="KW-0472">Membrane</keyword>
<accession>A0AA96LGV4</accession>
<keyword evidence="1" id="KW-1133">Transmembrane helix</keyword>
<protein>
    <recommendedName>
        <fullName evidence="4">Group-specific protein</fullName>
    </recommendedName>
</protein>
<feature type="transmembrane region" description="Helical" evidence="1">
    <location>
        <begin position="444"/>
        <end position="466"/>
    </location>
</feature>
<dbReference type="EMBL" id="CP130318">
    <property type="protein sequence ID" value="WNQ12768.1"/>
    <property type="molecule type" value="Genomic_DNA"/>
</dbReference>
<evidence type="ECO:0000256" key="1">
    <source>
        <dbReference type="SAM" id="Phobius"/>
    </source>
</evidence>
<keyword evidence="3" id="KW-1185">Reference proteome</keyword>
<reference evidence="2 3" key="1">
    <citation type="submission" date="2022-02" db="EMBL/GenBank/DDBJ databases">
        <title>Paenibacillus sp. MBLB1776 Whole Genome Shotgun Sequencing.</title>
        <authorList>
            <person name="Hwang C.Y."/>
            <person name="Cho E.-S."/>
            <person name="Seo M.-J."/>
        </authorList>
    </citation>
    <scope>NUCLEOTIDE SEQUENCE [LARGE SCALE GENOMIC DNA]</scope>
    <source>
        <strain evidence="2 3">MBLB1776</strain>
    </source>
</reference>
<organism evidence="2 3">
    <name type="scientific">Paenibacillus aurantius</name>
    <dbReference type="NCBI Taxonomy" id="2918900"/>
    <lineage>
        <taxon>Bacteria</taxon>
        <taxon>Bacillati</taxon>
        <taxon>Bacillota</taxon>
        <taxon>Bacilli</taxon>
        <taxon>Bacillales</taxon>
        <taxon>Paenibacillaceae</taxon>
        <taxon>Paenibacillus</taxon>
    </lineage>
</organism>
<dbReference type="RefSeq" id="WP_315606547.1">
    <property type="nucleotide sequence ID" value="NZ_CP130318.1"/>
</dbReference>
<name>A0AA96LGV4_9BACL</name>
<dbReference type="KEGG" id="paun:MJA45_06970"/>
<evidence type="ECO:0000313" key="2">
    <source>
        <dbReference type="EMBL" id="WNQ12768.1"/>
    </source>
</evidence>
<proteinExistence type="predicted"/>